<name>A0A3B0Z1X9_9ZZZZ</name>
<protein>
    <recommendedName>
        <fullName evidence="3">4-hydroxy-tetrahydrodipicolinate synthase</fullName>
        <ecNumber evidence="3">4.3.3.7</ecNumber>
    </recommendedName>
</protein>
<dbReference type="InterPro" id="IPR013785">
    <property type="entry name" value="Aldolase_TIM"/>
</dbReference>
<dbReference type="PANTHER" id="PTHR12128:SF66">
    <property type="entry name" value="4-HYDROXY-2-OXOGLUTARATE ALDOLASE, MITOCHONDRIAL"/>
    <property type="match status" value="1"/>
</dbReference>
<comment type="function">
    <text evidence="1">Catalyzes the condensation of (S)-aspartate-beta-semialdehyde [(S)-ASA] and pyruvate to 4-hydroxy-tetrahydrodipicolinate (HTPA).</text>
</comment>
<evidence type="ECO:0000256" key="6">
    <source>
        <dbReference type="ARBA" id="ARBA00022915"/>
    </source>
</evidence>
<dbReference type="CDD" id="cd00950">
    <property type="entry name" value="DHDPS"/>
    <property type="match status" value="1"/>
</dbReference>
<comment type="catalytic activity">
    <reaction evidence="10">
        <text>L-aspartate 4-semialdehyde + pyruvate = (2S,4S)-4-hydroxy-2,3,4,5-tetrahydrodipicolinate + H2O + H(+)</text>
        <dbReference type="Rhea" id="RHEA:34171"/>
        <dbReference type="ChEBI" id="CHEBI:15361"/>
        <dbReference type="ChEBI" id="CHEBI:15377"/>
        <dbReference type="ChEBI" id="CHEBI:15378"/>
        <dbReference type="ChEBI" id="CHEBI:67139"/>
        <dbReference type="ChEBI" id="CHEBI:537519"/>
        <dbReference type="EC" id="4.3.3.7"/>
    </reaction>
</comment>
<dbReference type="PIRSF" id="PIRSF001365">
    <property type="entry name" value="DHDPS"/>
    <property type="match status" value="1"/>
</dbReference>
<keyword evidence="6" id="KW-0220">Diaminopimelate biosynthesis</keyword>
<dbReference type="EC" id="4.3.3.7" evidence="3"/>
<evidence type="ECO:0000256" key="10">
    <source>
        <dbReference type="ARBA" id="ARBA00047836"/>
    </source>
</evidence>
<dbReference type="GO" id="GO:0009089">
    <property type="term" value="P:lysine biosynthetic process via diaminopimelate"/>
    <property type="evidence" value="ECO:0007669"/>
    <property type="project" value="UniProtKB-UniPathway"/>
</dbReference>
<keyword evidence="8 11" id="KW-0456">Lyase</keyword>
<keyword evidence="9" id="KW-0704">Schiff base</keyword>
<dbReference type="PANTHER" id="PTHR12128">
    <property type="entry name" value="DIHYDRODIPICOLINATE SYNTHASE"/>
    <property type="match status" value="1"/>
</dbReference>
<dbReference type="NCBIfam" id="TIGR00674">
    <property type="entry name" value="dapA"/>
    <property type="match status" value="1"/>
</dbReference>
<accession>A0A3B0Z1X9</accession>
<evidence type="ECO:0000256" key="2">
    <source>
        <dbReference type="ARBA" id="ARBA00005120"/>
    </source>
</evidence>
<comment type="pathway">
    <text evidence="2">Amino-acid biosynthesis; L-lysine biosynthesis via DAP pathway; (S)-tetrahydrodipicolinate from L-aspartate: step 3/4.</text>
</comment>
<evidence type="ECO:0000256" key="9">
    <source>
        <dbReference type="ARBA" id="ARBA00023270"/>
    </source>
</evidence>
<dbReference type="SUPFAM" id="SSF51569">
    <property type="entry name" value="Aldolase"/>
    <property type="match status" value="1"/>
</dbReference>
<dbReference type="GO" id="GO:0019877">
    <property type="term" value="P:diaminopimelate biosynthetic process"/>
    <property type="evidence" value="ECO:0007669"/>
    <property type="project" value="UniProtKB-KW"/>
</dbReference>
<organism evidence="11">
    <name type="scientific">hydrothermal vent metagenome</name>
    <dbReference type="NCBI Taxonomy" id="652676"/>
    <lineage>
        <taxon>unclassified sequences</taxon>
        <taxon>metagenomes</taxon>
        <taxon>ecological metagenomes</taxon>
    </lineage>
</organism>
<dbReference type="InterPro" id="IPR020625">
    <property type="entry name" value="Schiff_base-form_aldolases_AS"/>
</dbReference>
<sequence>MFHGSMVALVTPMHEDGTLDDVSLSNLVEFHVESGTNAIVAVGTTGESATLDEKEHCDVIRRVVELAGGRVPVIAGTGSNCTREAIALTRGAMEAGADACLLVAPYYNKPTQEGLYQHHVAIAEAVPIPQILYNVPGRTVCDMLPHTIKRLAEISNIVGIKEATGNLQRAREILECCGDRIDLYGGDDATAMDLMLAGGKGVISVTANIAPKAMRAMCDAALAGDQHGADAINSHLMSLHQDLFVEANPIPVKWLMYDMGMISAGIRLPLTLLSENYHETLRIAKRNADEVVFNG</sequence>
<evidence type="ECO:0000256" key="5">
    <source>
        <dbReference type="ARBA" id="ARBA00022605"/>
    </source>
</evidence>
<dbReference type="Pfam" id="PF00701">
    <property type="entry name" value="DHDPS"/>
    <property type="match status" value="1"/>
</dbReference>
<dbReference type="InterPro" id="IPR005263">
    <property type="entry name" value="DapA"/>
</dbReference>
<evidence type="ECO:0000313" key="11">
    <source>
        <dbReference type="EMBL" id="VAW85691.1"/>
    </source>
</evidence>
<gene>
    <name evidence="11" type="ORF">MNBD_GAMMA17-961</name>
</gene>
<dbReference type="UniPathway" id="UPA00034">
    <property type="reaction ID" value="UER00017"/>
</dbReference>
<keyword evidence="5" id="KW-0028">Amino-acid biosynthesis</keyword>
<evidence type="ECO:0000256" key="4">
    <source>
        <dbReference type="ARBA" id="ARBA00022490"/>
    </source>
</evidence>
<dbReference type="Gene3D" id="3.20.20.70">
    <property type="entry name" value="Aldolase class I"/>
    <property type="match status" value="1"/>
</dbReference>
<dbReference type="PROSITE" id="PS00666">
    <property type="entry name" value="DHDPS_2"/>
    <property type="match status" value="1"/>
</dbReference>
<dbReference type="EMBL" id="UOFQ01000028">
    <property type="protein sequence ID" value="VAW85691.1"/>
    <property type="molecule type" value="Genomic_DNA"/>
</dbReference>
<evidence type="ECO:0000256" key="8">
    <source>
        <dbReference type="ARBA" id="ARBA00023239"/>
    </source>
</evidence>
<keyword evidence="4" id="KW-0963">Cytoplasm</keyword>
<dbReference type="HAMAP" id="MF_00418">
    <property type="entry name" value="DapA"/>
    <property type="match status" value="1"/>
</dbReference>
<evidence type="ECO:0000256" key="1">
    <source>
        <dbReference type="ARBA" id="ARBA00003294"/>
    </source>
</evidence>
<dbReference type="GO" id="GO:0008840">
    <property type="term" value="F:4-hydroxy-tetrahydrodipicolinate synthase activity"/>
    <property type="evidence" value="ECO:0007669"/>
    <property type="project" value="UniProtKB-EC"/>
</dbReference>
<dbReference type="InterPro" id="IPR002220">
    <property type="entry name" value="DapA-like"/>
</dbReference>
<keyword evidence="7" id="KW-0457">Lysine biosynthesis</keyword>
<reference evidence="11" key="1">
    <citation type="submission" date="2018-06" db="EMBL/GenBank/DDBJ databases">
        <authorList>
            <person name="Zhirakovskaya E."/>
        </authorList>
    </citation>
    <scope>NUCLEOTIDE SEQUENCE</scope>
</reference>
<evidence type="ECO:0000256" key="3">
    <source>
        <dbReference type="ARBA" id="ARBA00012086"/>
    </source>
</evidence>
<proteinExistence type="inferred from homology"/>
<dbReference type="PROSITE" id="PS00665">
    <property type="entry name" value="DHDPS_1"/>
    <property type="match status" value="1"/>
</dbReference>
<dbReference type="GO" id="GO:0005829">
    <property type="term" value="C:cytosol"/>
    <property type="evidence" value="ECO:0007669"/>
    <property type="project" value="TreeGrafter"/>
</dbReference>
<dbReference type="PRINTS" id="PR00146">
    <property type="entry name" value="DHPICSNTHASE"/>
</dbReference>
<dbReference type="InterPro" id="IPR020624">
    <property type="entry name" value="Schiff_base-form_aldolases_CS"/>
</dbReference>
<evidence type="ECO:0000256" key="7">
    <source>
        <dbReference type="ARBA" id="ARBA00023154"/>
    </source>
</evidence>
<dbReference type="AlphaFoldDB" id="A0A3B0Z1X9"/>
<dbReference type="SMART" id="SM01130">
    <property type="entry name" value="DHDPS"/>
    <property type="match status" value="1"/>
</dbReference>